<evidence type="ECO:0000313" key="2">
    <source>
        <dbReference type="Proteomes" id="UP000321567"/>
    </source>
</evidence>
<dbReference type="RefSeq" id="WP_218032791.1">
    <property type="nucleotide sequence ID" value="NZ_BJZO01000046.1"/>
</dbReference>
<evidence type="ECO:0000313" key="1">
    <source>
        <dbReference type="EMBL" id="GEO81715.1"/>
    </source>
</evidence>
<dbReference type="AlphaFoldDB" id="A0A512H8D3"/>
<gene>
    <name evidence="1" type="ORF">ROR02_18460</name>
</gene>
<dbReference type="InterPro" id="IPR035093">
    <property type="entry name" value="RelE/ParE_toxin_dom_sf"/>
</dbReference>
<dbReference type="PANTHER" id="PTHR40266">
    <property type="entry name" value="TOXIN HIGB-1"/>
    <property type="match status" value="1"/>
</dbReference>
<dbReference type="SUPFAM" id="SSF143011">
    <property type="entry name" value="RelE-like"/>
    <property type="match status" value="1"/>
</dbReference>
<protein>
    <submittedName>
        <fullName evidence="1">Plasmid maintenance system killer protein</fullName>
    </submittedName>
</protein>
<accession>A0A512H8D3</accession>
<dbReference type="InterPro" id="IPR007711">
    <property type="entry name" value="HigB-1"/>
</dbReference>
<name>A0A512H8D3_9PROT</name>
<keyword evidence="2" id="KW-1185">Reference proteome</keyword>
<sequence length="93" mass="10718">MLMIRSFRNKPLKALFIDGTTAKVAPDLHARCLVILDALDAATRPEDMNVPGWRFHGLQGKPKRWTVHVNGPWCITFEWEDGDAFRVDLENYH</sequence>
<comment type="caution">
    <text evidence="1">The sequence shown here is derived from an EMBL/GenBank/DDBJ whole genome shotgun (WGS) entry which is preliminary data.</text>
</comment>
<dbReference type="Gene3D" id="3.30.2310.20">
    <property type="entry name" value="RelE-like"/>
    <property type="match status" value="1"/>
</dbReference>
<dbReference type="Pfam" id="PF05015">
    <property type="entry name" value="HigB-like_toxin"/>
    <property type="match status" value="1"/>
</dbReference>
<dbReference type="PANTHER" id="PTHR40266:SF2">
    <property type="entry name" value="TOXIN HIGB-1"/>
    <property type="match status" value="1"/>
</dbReference>
<dbReference type="EMBL" id="BJZO01000046">
    <property type="protein sequence ID" value="GEO81715.1"/>
    <property type="molecule type" value="Genomic_DNA"/>
</dbReference>
<reference evidence="1 2" key="1">
    <citation type="submission" date="2019-07" db="EMBL/GenBank/DDBJ databases">
        <title>Whole genome shotgun sequence of Rhodospirillum oryzae NBRC 107573.</title>
        <authorList>
            <person name="Hosoyama A."/>
            <person name="Uohara A."/>
            <person name="Ohji S."/>
            <person name="Ichikawa N."/>
        </authorList>
    </citation>
    <scope>NUCLEOTIDE SEQUENCE [LARGE SCALE GENOMIC DNA]</scope>
    <source>
        <strain evidence="1 2">NBRC 107573</strain>
    </source>
</reference>
<dbReference type="Proteomes" id="UP000321567">
    <property type="component" value="Unassembled WGS sequence"/>
</dbReference>
<proteinExistence type="predicted"/>
<organism evidence="1 2">
    <name type="scientific">Pararhodospirillum oryzae</name>
    <dbReference type="NCBI Taxonomy" id="478448"/>
    <lineage>
        <taxon>Bacteria</taxon>
        <taxon>Pseudomonadati</taxon>
        <taxon>Pseudomonadota</taxon>
        <taxon>Alphaproteobacteria</taxon>
        <taxon>Rhodospirillales</taxon>
        <taxon>Rhodospirillaceae</taxon>
        <taxon>Pararhodospirillum</taxon>
    </lineage>
</organism>